<evidence type="ECO:0000256" key="4">
    <source>
        <dbReference type="ARBA" id="ARBA00022692"/>
    </source>
</evidence>
<dbReference type="GO" id="GO:0015276">
    <property type="term" value="F:ligand-gated monoatomic ion channel activity"/>
    <property type="evidence" value="ECO:0007669"/>
    <property type="project" value="InterPro"/>
</dbReference>
<comment type="similarity">
    <text evidence="2">Belongs to the glutamate-gated ion channel (TC 1.A.10.1) family.</text>
</comment>
<keyword evidence="13" id="KW-1185">Reference proteome</keyword>
<evidence type="ECO:0000256" key="1">
    <source>
        <dbReference type="ARBA" id="ARBA00004651"/>
    </source>
</evidence>
<evidence type="ECO:0000256" key="6">
    <source>
        <dbReference type="ARBA" id="ARBA00023136"/>
    </source>
</evidence>
<dbReference type="GO" id="GO:0050906">
    <property type="term" value="P:detection of stimulus involved in sensory perception"/>
    <property type="evidence" value="ECO:0007669"/>
    <property type="project" value="UniProtKB-ARBA"/>
</dbReference>
<proteinExistence type="inferred from homology"/>
<dbReference type="GO" id="GO:0005886">
    <property type="term" value="C:plasma membrane"/>
    <property type="evidence" value="ECO:0007669"/>
    <property type="project" value="UniProtKB-SubCell"/>
</dbReference>
<dbReference type="Pfam" id="PF00060">
    <property type="entry name" value="Lig_chan"/>
    <property type="match status" value="1"/>
</dbReference>
<keyword evidence="4 9" id="KW-0812">Transmembrane</keyword>
<name>A0A8J2RSV0_9CRUS</name>
<dbReference type="Gene3D" id="3.40.190.10">
    <property type="entry name" value="Periplasmic binding protein-like II"/>
    <property type="match status" value="1"/>
</dbReference>
<feature type="transmembrane region" description="Helical" evidence="9">
    <location>
        <begin position="403"/>
        <end position="422"/>
    </location>
</feature>
<feature type="chain" id="PRO_5035147293" description="Ionotropic glutamate receptor C-terminal domain-containing protein" evidence="10">
    <location>
        <begin position="19"/>
        <end position="654"/>
    </location>
</feature>
<evidence type="ECO:0000256" key="3">
    <source>
        <dbReference type="ARBA" id="ARBA00022475"/>
    </source>
</evidence>
<accession>A0A8J2RSV0</accession>
<evidence type="ECO:0000259" key="11">
    <source>
        <dbReference type="Pfam" id="PF00060"/>
    </source>
</evidence>
<evidence type="ECO:0000313" key="13">
    <source>
        <dbReference type="Proteomes" id="UP000789390"/>
    </source>
</evidence>
<gene>
    <name evidence="12" type="ORF">DGAL_LOCUS13716</name>
</gene>
<dbReference type="PANTHER" id="PTHR42643:SF24">
    <property type="entry name" value="IONOTROPIC RECEPTOR 60A"/>
    <property type="match status" value="1"/>
</dbReference>
<evidence type="ECO:0000256" key="2">
    <source>
        <dbReference type="ARBA" id="ARBA00008685"/>
    </source>
</evidence>
<feature type="transmembrane region" description="Helical" evidence="9">
    <location>
        <begin position="374"/>
        <end position="391"/>
    </location>
</feature>
<comment type="caution">
    <text evidence="12">The sequence shown here is derived from an EMBL/GenBank/DDBJ whole genome shotgun (WGS) entry which is preliminary data.</text>
</comment>
<keyword evidence="6 9" id="KW-0472">Membrane</keyword>
<evidence type="ECO:0000256" key="8">
    <source>
        <dbReference type="ARBA" id="ARBA00023180"/>
    </source>
</evidence>
<dbReference type="InterPro" id="IPR001320">
    <property type="entry name" value="Iontro_rcpt_C"/>
</dbReference>
<feature type="domain" description="Ionotropic glutamate receptor C-terminal" evidence="11">
    <location>
        <begin position="348"/>
        <end position="619"/>
    </location>
</feature>
<protein>
    <recommendedName>
        <fullName evidence="11">Ionotropic glutamate receptor C-terminal domain-containing protein</fullName>
    </recommendedName>
</protein>
<dbReference type="OrthoDB" id="6344466at2759"/>
<keyword evidence="8" id="KW-0325">Glycoprotein</keyword>
<evidence type="ECO:0000256" key="7">
    <source>
        <dbReference type="ARBA" id="ARBA00023170"/>
    </source>
</evidence>
<dbReference type="EMBL" id="CAKKLH010000301">
    <property type="protein sequence ID" value="CAH0110192.1"/>
    <property type="molecule type" value="Genomic_DNA"/>
</dbReference>
<evidence type="ECO:0000256" key="9">
    <source>
        <dbReference type="SAM" id="Phobius"/>
    </source>
</evidence>
<feature type="transmembrane region" description="Helical" evidence="9">
    <location>
        <begin position="339"/>
        <end position="367"/>
    </location>
</feature>
<reference evidence="12" key="1">
    <citation type="submission" date="2021-11" db="EMBL/GenBank/DDBJ databases">
        <authorList>
            <person name="Schell T."/>
        </authorList>
    </citation>
    <scope>NUCLEOTIDE SEQUENCE</scope>
    <source>
        <strain evidence="12">M5</strain>
    </source>
</reference>
<organism evidence="12 13">
    <name type="scientific">Daphnia galeata</name>
    <dbReference type="NCBI Taxonomy" id="27404"/>
    <lineage>
        <taxon>Eukaryota</taxon>
        <taxon>Metazoa</taxon>
        <taxon>Ecdysozoa</taxon>
        <taxon>Arthropoda</taxon>
        <taxon>Crustacea</taxon>
        <taxon>Branchiopoda</taxon>
        <taxon>Diplostraca</taxon>
        <taxon>Cladocera</taxon>
        <taxon>Anomopoda</taxon>
        <taxon>Daphniidae</taxon>
        <taxon>Daphnia</taxon>
    </lineage>
</organism>
<dbReference type="AlphaFoldDB" id="A0A8J2RSV0"/>
<dbReference type="PANTHER" id="PTHR42643">
    <property type="entry name" value="IONOTROPIC RECEPTOR 20A-RELATED"/>
    <property type="match status" value="1"/>
</dbReference>
<sequence length="654" mass="74359">MNFLIWLFKLAVVPLTMAQESNNLPLLIEVILELFENSTCPGIVLSIPDDDEARTERENVMLNELENRFKRPVTWLTREWPKRREIVCNDAVILFRDQKTQLLSLYRQLRNCFYVNKVIVVINKRQTNSRSNSSSSLLEELKNERIFMLIESSNSLEISKWSVNQDRIHHLLYGNNKSLSGDDLSLKLSGRHLKVATLHHPPAVVIRSFNSSEVGNCGSCGSVVEGIEPSIMKLIADQLNFTFNYVVAPANEMWGDVVTTATDQQDRDHKQLTAAGNNQTSVITRFTGMKGMLVRKEVDLAFGDMYMTPLWLSYISFSQIYKMDYNSFVVPSPKPLANWMALILPFSLKTWLATLASLVLVTAVLAARFIRNRSVIESSFLFALGQLLWIQQPRFPDGKSSTGSLFLIWSWLFAATILSSVYRSALISFLTHPYAQQPINSIQQLVESPLNKIMFSDFYKIVLLNSTDPYRRQLGHQLKTTDNMSQMLDLLKTGKWAVDSSLDSLNYLMNDDDERGLTGPLGHRDLHIMQEKLFPTRSSFGLQKDSPLKSRVDRVLQRLIEGGLVDYHRSYLMNKPSAGRRFPSSGAMEQRRRNNKKTTLIHFSLTNLQGAFYLLGIGVFVSTMAFALEFIISIFPSSSGRKTPSHIIKTNDIT</sequence>
<feature type="signal peptide" evidence="10">
    <location>
        <begin position="1"/>
        <end position="18"/>
    </location>
</feature>
<dbReference type="Proteomes" id="UP000789390">
    <property type="component" value="Unassembled WGS sequence"/>
</dbReference>
<keyword evidence="5 9" id="KW-1133">Transmembrane helix</keyword>
<dbReference type="InterPro" id="IPR052192">
    <property type="entry name" value="Insect_Ionotropic_Sensory_Rcpt"/>
</dbReference>
<keyword evidence="7" id="KW-0675">Receptor</keyword>
<comment type="subcellular location">
    <subcellularLocation>
        <location evidence="1">Cell membrane</location>
        <topology evidence="1">Multi-pass membrane protein</topology>
    </subcellularLocation>
</comment>
<keyword evidence="10" id="KW-0732">Signal</keyword>
<evidence type="ECO:0000256" key="5">
    <source>
        <dbReference type="ARBA" id="ARBA00022989"/>
    </source>
</evidence>
<dbReference type="SUPFAM" id="SSF53850">
    <property type="entry name" value="Periplasmic binding protein-like II"/>
    <property type="match status" value="1"/>
</dbReference>
<evidence type="ECO:0000313" key="12">
    <source>
        <dbReference type="EMBL" id="CAH0110192.1"/>
    </source>
</evidence>
<dbReference type="Gene3D" id="1.10.287.70">
    <property type="match status" value="1"/>
</dbReference>
<feature type="transmembrane region" description="Helical" evidence="9">
    <location>
        <begin position="611"/>
        <end position="635"/>
    </location>
</feature>
<evidence type="ECO:0000256" key="10">
    <source>
        <dbReference type="SAM" id="SignalP"/>
    </source>
</evidence>
<keyword evidence="3" id="KW-1003">Cell membrane</keyword>